<evidence type="ECO:0000256" key="1">
    <source>
        <dbReference type="SAM" id="MobiDB-lite"/>
    </source>
</evidence>
<sequence>MNLSSLHKYLELSEGNGASPAQLKDRLQRYWVTIQQTDVTARPEEVRHALDALVRTRSPLLLSSEETELLVSVVEKTRASSADGKVVWIDIQQGCFSLLACWLVNSSERGVALPTLVEAQRVVHEIVDEVSLAPAGCDPSKGRLLAAALYLTGVLTAEPGLPAEQRSAGLDVFLRAVSRSDVAHARLRGTPSFPQLLMGTGAVLFSGKIAAPQRLIATILHLRAAPSAEPLQSGPSPSGQPATTPPDTARPQIKEDELLHDGLLLGRLLEWYGAVLELWRAEAALPDDVAHTQAAVASMCCAAINPPIRHPPPEERHLAAFSCGGFMQGLTMVDLRHGDGPQPPRPPHMAPILTKLQEALDTVSAEGAKCLPRDPGGPPDGASIAPVVASLAGMGPASRGAVTQPARAANDLARCLLHTLCEKCLSLRPMFSAAAACSPPEAVSELLQARVSGDIPFRVMSPLLQAATALLHRVEKVQQERLFSYMVSFSRSTHEGYRAYVNATSPEWMEAIDSASLRLVLDATFFSAVIFFNECLLASPQRAGEVAGALAWLEFCRVPSKLHTALHDLLRQELEQSEEPAAALLEQMPPYEDLMASCGGDEAELAWLADSMLASRMHALMVFLLSAIPALKPDALLDTVVPVGMLYLGHHRQPLVRAAHDVIRRLFGVLPPPDAARMVPYYCQQALQGYPSVTPLESYTATVATLMCDLPANSASKLYCVRKTMERAVELSNTTDADMLSASTNLFHLVVSLISIEDWEQLPELLQVIEAEVLRRGESGHAQKDLETIYKVIHECNDYARKMECVAWYQRLRERIWLPITAKL</sequence>
<name>A0AAE0FWP1_9CHLO</name>
<evidence type="ECO:0000313" key="2">
    <source>
        <dbReference type="EMBL" id="KAK3266955.1"/>
    </source>
</evidence>
<organism evidence="2 3">
    <name type="scientific">Cymbomonas tetramitiformis</name>
    <dbReference type="NCBI Taxonomy" id="36881"/>
    <lineage>
        <taxon>Eukaryota</taxon>
        <taxon>Viridiplantae</taxon>
        <taxon>Chlorophyta</taxon>
        <taxon>Pyramimonadophyceae</taxon>
        <taxon>Pyramimonadales</taxon>
        <taxon>Pyramimonadaceae</taxon>
        <taxon>Cymbomonas</taxon>
    </lineage>
</organism>
<dbReference type="EMBL" id="LGRX02012711">
    <property type="protein sequence ID" value="KAK3266955.1"/>
    <property type="molecule type" value="Genomic_DNA"/>
</dbReference>
<keyword evidence="3" id="KW-1185">Reference proteome</keyword>
<dbReference type="Proteomes" id="UP001190700">
    <property type="component" value="Unassembled WGS sequence"/>
</dbReference>
<comment type="caution">
    <text evidence="2">The sequence shown here is derived from an EMBL/GenBank/DDBJ whole genome shotgun (WGS) entry which is preliminary data.</text>
</comment>
<gene>
    <name evidence="2" type="ORF">CYMTET_24457</name>
</gene>
<proteinExistence type="predicted"/>
<dbReference type="PANTHER" id="PTHR36337">
    <property type="entry name" value="OBSCURIN-LIKE PROTEIN"/>
    <property type="match status" value="1"/>
</dbReference>
<feature type="compositionally biased region" description="Low complexity" evidence="1">
    <location>
        <begin position="230"/>
        <end position="246"/>
    </location>
</feature>
<feature type="region of interest" description="Disordered" evidence="1">
    <location>
        <begin position="227"/>
        <end position="250"/>
    </location>
</feature>
<protein>
    <submittedName>
        <fullName evidence="2">Uncharacterized protein</fullName>
    </submittedName>
</protein>
<evidence type="ECO:0000313" key="3">
    <source>
        <dbReference type="Proteomes" id="UP001190700"/>
    </source>
</evidence>
<reference evidence="2 3" key="1">
    <citation type="journal article" date="2015" name="Genome Biol. Evol.">
        <title>Comparative Genomics of a Bacterivorous Green Alga Reveals Evolutionary Causalities and Consequences of Phago-Mixotrophic Mode of Nutrition.</title>
        <authorList>
            <person name="Burns J.A."/>
            <person name="Paasch A."/>
            <person name="Narechania A."/>
            <person name="Kim E."/>
        </authorList>
    </citation>
    <scope>NUCLEOTIDE SEQUENCE [LARGE SCALE GENOMIC DNA]</scope>
    <source>
        <strain evidence="2 3">PLY_AMNH</strain>
    </source>
</reference>
<dbReference type="AlphaFoldDB" id="A0AAE0FWP1"/>
<dbReference type="PANTHER" id="PTHR36337:SF1">
    <property type="entry name" value="OBSCURIN-LIKE PROTEIN"/>
    <property type="match status" value="1"/>
</dbReference>
<accession>A0AAE0FWP1</accession>